<evidence type="ECO:0000313" key="1">
    <source>
        <dbReference type="EMBL" id="KAG0556344.1"/>
    </source>
</evidence>
<proteinExistence type="predicted"/>
<organism evidence="1 2">
    <name type="scientific">Ceratodon purpureus</name>
    <name type="common">Fire moss</name>
    <name type="synonym">Dicranum purpureum</name>
    <dbReference type="NCBI Taxonomy" id="3225"/>
    <lineage>
        <taxon>Eukaryota</taxon>
        <taxon>Viridiplantae</taxon>
        <taxon>Streptophyta</taxon>
        <taxon>Embryophyta</taxon>
        <taxon>Bryophyta</taxon>
        <taxon>Bryophytina</taxon>
        <taxon>Bryopsida</taxon>
        <taxon>Dicranidae</taxon>
        <taxon>Pseudoditrichales</taxon>
        <taxon>Ditrichaceae</taxon>
        <taxon>Ceratodon</taxon>
    </lineage>
</organism>
<protein>
    <submittedName>
        <fullName evidence="1">Uncharacterized protein</fullName>
    </submittedName>
</protein>
<comment type="caution">
    <text evidence="1">The sequence shown here is derived from an EMBL/GenBank/DDBJ whole genome shotgun (WGS) entry which is preliminary data.</text>
</comment>
<reference evidence="1 2" key="1">
    <citation type="submission" date="2020-06" db="EMBL/GenBank/DDBJ databases">
        <title>WGS assembly of Ceratodon purpureus strain R40.</title>
        <authorList>
            <person name="Carey S.B."/>
            <person name="Jenkins J."/>
            <person name="Shu S."/>
            <person name="Lovell J.T."/>
            <person name="Sreedasyam A."/>
            <person name="Maumus F."/>
            <person name="Tiley G.P."/>
            <person name="Fernandez-Pozo N."/>
            <person name="Barry K."/>
            <person name="Chen C."/>
            <person name="Wang M."/>
            <person name="Lipzen A."/>
            <person name="Daum C."/>
            <person name="Saski C.A."/>
            <person name="Payton A.C."/>
            <person name="Mcbreen J.C."/>
            <person name="Conrad R.E."/>
            <person name="Kollar L.M."/>
            <person name="Olsson S."/>
            <person name="Huttunen S."/>
            <person name="Landis J.B."/>
            <person name="Wickett N.J."/>
            <person name="Johnson M.G."/>
            <person name="Rensing S.A."/>
            <person name="Grimwood J."/>
            <person name="Schmutz J."/>
            <person name="Mcdaniel S.F."/>
        </authorList>
    </citation>
    <scope>NUCLEOTIDE SEQUENCE [LARGE SCALE GENOMIC DNA]</scope>
    <source>
        <strain evidence="1 2">R40</strain>
    </source>
</reference>
<dbReference type="AlphaFoldDB" id="A0A8T0GDB3"/>
<name>A0A8T0GDB3_CERPU</name>
<keyword evidence="2" id="KW-1185">Reference proteome</keyword>
<gene>
    <name evidence="1" type="ORF">KC19_11G046300</name>
</gene>
<sequence>MRDRRLWRFMACEKMWKGTMWMGITSFCCLLSRLCQ</sequence>
<evidence type="ECO:0000313" key="2">
    <source>
        <dbReference type="Proteomes" id="UP000822688"/>
    </source>
</evidence>
<accession>A0A8T0GDB3</accession>
<dbReference type="EMBL" id="CM026432">
    <property type="protein sequence ID" value="KAG0556344.1"/>
    <property type="molecule type" value="Genomic_DNA"/>
</dbReference>
<dbReference type="Proteomes" id="UP000822688">
    <property type="component" value="Chromosome 11"/>
</dbReference>